<feature type="transmembrane region" description="Helical" evidence="5">
    <location>
        <begin position="48"/>
        <end position="68"/>
    </location>
</feature>
<dbReference type="SUPFAM" id="SSF55781">
    <property type="entry name" value="GAF domain-like"/>
    <property type="match status" value="1"/>
</dbReference>
<evidence type="ECO:0000259" key="7">
    <source>
        <dbReference type="PROSITE" id="PS50110"/>
    </source>
</evidence>
<evidence type="ECO:0000313" key="10">
    <source>
        <dbReference type="Proteomes" id="UP000681075"/>
    </source>
</evidence>
<keyword evidence="5" id="KW-0472">Membrane</keyword>
<dbReference type="InterPro" id="IPR036097">
    <property type="entry name" value="HisK_dim/P_sf"/>
</dbReference>
<feature type="domain" description="PAS" evidence="8">
    <location>
        <begin position="514"/>
        <end position="567"/>
    </location>
</feature>
<dbReference type="Gene3D" id="3.30.565.10">
    <property type="entry name" value="Histidine kinase-like ATPase, C-terminal domain"/>
    <property type="match status" value="1"/>
</dbReference>
<dbReference type="EC" id="2.7.13.3" evidence="2"/>
<dbReference type="NCBIfam" id="TIGR00229">
    <property type="entry name" value="sensory_box"/>
    <property type="match status" value="1"/>
</dbReference>
<accession>A0A8S8XFV3</accession>
<dbReference type="SMART" id="SM00388">
    <property type="entry name" value="HisKA"/>
    <property type="match status" value="1"/>
</dbReference>
<dbReference type="SUPFAM" id="SSF47384">
    <property type="entry name" value="Homodimeric domain of signal transducing histidine kinase"/>
    <property type="match status" value="1"/>
</dbReference>
<comment type="caution">
    <text evidence="9">The sequence shown here is derived from an EMBL/GenBank/DDBJ whole genome shotgun (WGS) entry which is preliminary data.</text>
</comment>
<evidence type="ECO:0000259" key="6">
    <source>
        <dbReference type="PROSITE" id="PS50109"/>
    </source>
</evidence>
<dbReference type="PANTHER" id="PTHR43065:SF42">
    <property type="entry name" value="TWO-COMPONENT SENSOR PPRA"/>
    <property type="match status" value="1"/>
</dbReference>
<dbReference type="InterPro" id="IPR003661">
    <property type="entry name" value="HisK_dim/P_dom"/>
</dbReference>
<dbReference type="InterPro" id="IPR036890">
    <property type="entry name" value="HATPase_C_sf"/>
</dbReference>
<keyword evidence="10" id="KW-1185">Reference proteome</keyword>
<dbReference type="CDD" id="cd00130">
    <property type="entry name" value="PAS"/>
    <property type="match status" value="1"/>
</dbReference>
<dbReference type="GO" id="GO:0000155">
    <property type="term" value="F:phosphorelay sensor kinase activity"/>
    <property type="evidence" value="ECO:0007669"/>
    <property type="project" value="InterPro"/>
</dbReference>
<dbReference type="RefSeq" id="WP_420244060.1">
    <property type="nucleotide sequence ID" value="NZ_BOPV01000001.1"/>
</dbReference>
<evidence type="ECO:0000256" key="4">
    <source>
        <dbReference type="PROSITE-ProRule" id="PRU00169"/>
    </source>
</evidence>
<dbReference type="InterPro" id="IPR003594">
    <property type="entry name" value="HATPase_dom"/>
</dbReference>
<dbReference type="Gene3D" id="3.30.450.20">
    <property type="entry name" value="PAS domain"/>
    <property type="match status" value="2"/>
</dbReference>
<sequence length="1012" mass="109280">MTEAAPIAATDLFREIAIGLAQQGTLIGVGVLAYAWVLTRAVRTGDRWFPTLLLIVLAGVTIFLPFNFGRVGGQFDMRRVPITFAALDVPLPHGMLVTASAILFRLMIGGPKAAAGIGNIVLSFAVALLFAYAVRRGWMKRNLIGYALVGITAGPTYALSQILSSPPHTLPDMIADGTLVAVILFNTAATCFFGLVTDYALDQERRDRALADSAIAMQRILHGSVQGILIHDGLKPIFANETFARIYGFDSPQALLHLGTIKPLLISRTGNNITDQVLWDVAPPDGRARLERDVPARRADGTLIRVDLEIRRTLWNGKEVLQAIAIDVTDAHRAAALLQGRRAMLERHQSALLALLRLQMDGSLSPADVAAAVLPLAAQGMNCERVGLWQIDVAARSCDRVAYYGEDHGMRYEHASYPYDRIPQSWIDSSSAATVINDTLTDTTPEQLEQISERTRSLLLIRFPVDSRHAGALAFNGFAPREWLLEEQIFARAVANIVGLAMLSALRQKNFASLDAVVDAILVVDRGGRVTFANRSAYDQIGLSQDDLIDEHAMSLLPALPPESDEESSHVVEWTRLDGSKALVRVLRNSLADGGSIASWRDVTAEIESKTEREMLRSQLAQAAKMEAVGRLAGGIAHDFNNMLGAIIGFAGFLRDDLQENAELQSYASKILTVSDRAKQLVAQILAFSHGRDMAMAPLDMRDVAQEARELLRGLLPAATDIQLTITAAPATILGNAVQLQQVMVNLCVNARDALPDGSGRIALSIDLIRSNSTSPLEAGGDERPGYDAHLVHGALDLEQPYVRLRIEDNGAGMSQAVLDRIFEPFFTSKERGRGTGLGLAVVHGLLVGHQAAYAVSSNIGRGTVFDIFLPFAAATTRDTATYRNEKPPAVRSLSLLLVDDEPDLLDAMAIGLRRLGLEVAATTQPQQAVAWVAEQPGRFDVMVTDQVMPGLRGTALIPMVKRADPQLRVILTTGYSDGATEEGALAAGADAFILKPVPPETVARAAQVVLG</sequence>
<feature type="transmembrane region" description="Helical" evidence="5">
    <location>
        <begin position="80"/>
        <end position="108"/>
    </location>
</feature>
<dbReference type="SMART" id="SM00387">
    <property type="entry name" value="HATPase_c"/>
    <property type="match status" value="1"/>
</dbReference>
<dbReference type="Pfam" id="PF00072">
    <property type="entry name" value="Response_reg"/>
    <property type="match status" value="1"/>
</dbReference>
<evidence type="ECO:0000256" key="5">
    <source>
        <dbReference type="SAM" id="Phobius"/>
    </source>
</evidence>
<feature type="domain" description="Response regulatory" evidence="7">
    <location>
        <begin position="895"/>
        <end position="1011"/>
    </location>
</feature>
<dbReference type="CDD" id="cd00082">
    <property type="entry name" value="HisKA"/>
    <property type="match status" value="1"/>
</dbReference>
<dbReference type="Gene3D" id="1.10.287.130">
    <property type="match status" value="1"/>
</dbReference>
<dbReference type="SUPFAM" id="SSF55785">
    <property type="entry name" value="PYP-like sensor domain (PAS domain)"/>
    <property type="match status" value="2"/>
</dbReference>
<feature type="transmembrane region" description="Helical" evidence="5">
    <location>
        <begin position="12"/>
        <end position="36"/>
    </location>
</feature>
<dbReference type="PRINTS" id="PR00344">
    <property type="entry name" value="BCTRLSENSOR"/>
</dbReference>
<dbReference type="Pfam" id="PF02518">
    <property type="entry name" value="HATPase_c"/>
    <property type="match status" value="1"/>
</dbReference>
<gene>
    <name evidence="9" type="ORF">TMPK1_30780</name>
</gene>
<evidence type="ECO:0000256" key="3">
    <source>
        <dbReference type="ARBA" id="ARBA00022553"/>
    </source>
</evidence>
<dbReference type="Gene3D" id="3.30.450.40">
    <property type="match status" value="1"/>
</dbReference>
<dbReference type="EMBL" id="BOPV01000001">
    <property type="protein sequence ID" value="GIL40841.1"/>
    <property type="molecule type" value="Genomic_DNA"/>
</dbReference>
<dbReference type="SMART" id="SM00448">
    <property type="entry name" value="REC"/>
    <property type="match status" value="1"/>
</dbReference>
<dbReference type="PROSITE" id="PS50109">
    <property type="entry name" value="HIS_KIN"/>
    <property type="match status" value="1"/>
</dbReference>
<comment type="catalytic activity">
    <reaction evidence="1">
        <text>ATP + protein L-histidine = ADP + protein N-phospho-L-histidine.</text>
        <dbReference type="EC" id="2.7.13.3"/>
    </reaction>
</comment>
<name>A0A8S8XFV3_9PROT</name>
<feature type="transmembrane region" description="Helical" evidence="5">
    <location>
        <begin position="489"/>
        <end position="506"/>
    </location>
</feature>
<dbReference type="InterPro" id="IPR029016">
    <property type="entry name" value="GAF-like_dom_sf"/>
</dbReference>
<dbReference type="InterPro" id="IPR011006">
    <property type="entry name" value="CheY-like_superfamily"/>
</dbReference>
<dbReference type="PROSITE" id="PS50110">
    <property type="entry name" value="RESPONSE_REGULATORY"/>
    <property type="match status" value="1"/>
</dbReference>
<reference evidence="9" key="1">
    <citation type="submission" date="2021-02" db="EMBL/GenBank/DDBJ databases">
        <title>Genome sequence of Rhodospirillales sp. strain TMPK1 isolated from soil.</title>
        <authorList>
            <person name="Nakai R."/>
            <person name="Kusada H."/>
            <person name="Tamaki H."/>
        </authorList>
    </citation>
    <scope>NUCLEOTIDE SEQUENCE</scope>
    <source>
        <strain evidence="9">TMPK1</strain>
    </source>
</reference>
<dbReference type="AlphaFoldDB" id="A0A8S8XFV3"/>
<keyword evidence="5" id="KW-0812">Transmembrane</keyword>
<dbReference type="InterPro" id="IPR000014">
    <property type="entry name" value="PAS"/>
</dbReference>
<keyword evidence="5" id="KW-1133">Transmembrane helix</keyword>
<dbReference type="SMART" id="SM00091">
    <property type="entry name" value="PAS"/>
    <property type="match status" value="2"/>
</dbReference>
<dbReference type="CDD" id="cd00156">
    <property type="entry name" value="REC"/>
    <property type="match status" value="1"/>
</dbReference>
<dbReference type="PANTHER" id="PTHR43065">
    <property type="entry name" value="SENSOR HISTIDINE KINASE"/>
    <property type="match status" value="1"/>
</dbReference>
<feature type="transmembrane region" description="Helical" evidence="5">
    <location>
        <begin position="179"/>
        <end position="201"/>
    </location>
</feature>
<dbReference type="PROSITE" id="PS50112">
    <property type="entry name" value="PAS"/>
    <property type="match status" value="1"/>
</dbReference>
<evidence type="ECO:0000313" key="9">
    <source>
        <dbReference type="EMBL" id="GIL40841.1"/>
    </source>
</evidence>
<dbReference type="InterPro" id="IPR005467">
    <property type="entry name" value="His_kinase_dom"/>
</dbReference>
<dbReference type="InterPro" id="IPR001789">
    <property type="entry name" value="Sig_transdc_resp-reg_receiver"/>
</dbReference>
<protein>
    <recommendedName>
        <fullName evidence="2">histidine kinase</fullName>
        <ecNumber evidence="2">2.7.13.3</ecNumber>
    </recommendedName>
</protein>
<evidence type="ECO:0000259" key="8">
    <source>
        <dbReference type="PROSITE" id="PS50112"/>
    </source>
</evidence>
<organism evidence="9 10">
    <name type="scientific">Roseiterribacter gracilis</name>
    <dbReference type="NCBI Taxonomy" id="2812848"/>
    <lineage>
        <taxon>Bacteria</taxon>
        <taxon>Pseudomonadati</taxon>
        <taxon>Pseudomonadota</taxon>
        <taxon>Alphaproteobacteria</taxon>
        <taxon>Rhodospirillales</taxon>
        <taxon>Roseiterribacteraceae</taxon>
        <taxon>Roseiterribacter</taxon>
    </lineage>
</organism>
<feature type="domain" description="Histidine kinase" evidence="6">
    <location>
        <begin position="635"/>
        <end position="874"/>
    </location>
</feature>
<evidence type="ECO:0000256" key="1">
    <source>
        <dbReference type="ARBA" id="ARBA00000085"/>
    </source>
</evidence>
<dbReference type="Pfam" id="PF00512">
    <property type="entry name" value="HisKA"/>
    <property type="match status" value="1"/>
</dbReference>
<proteinExistence type="predicted"/>
<dbReference type="Proteomes" id="UP000681075">
    <property type="component" value="Unassembled WGS sequence"/>
</dbReference>
<dbReference type="InterPro" id="IPR035965">
    <property type="entry name" value="PAS-like_dom_sf"/>
</dbReference>
<dbReference type="SUPFAM" id="SSF55874">
    <property type="entry name" value="ATPase domain of HSP90 chaperone/DNA topoisomerase II/histidine kinase"/>
    <property type="match status" value="1"/>
</dbReference>
<feature type="transmembrane region" description="Helical" evidence="5">
    <location>
        <begin position="143"/>
        <end position="159"/>
    </location>
</feature>
<dbReference type="InterPro" id="IPR004358">
    <property type="entry name" value="Sig_transdc_His_kin-like_C"/>
</dbReference>
<feature type="modified residue" description="4-aspartylphosphate" evidence="4">
    <location>
        <position position="946"/>
    </location>
</feature>
<feature type="transmembrane region" description="Helical" evidence="5">
    <location>
        <begin position="114"/>
        <end position="134"/>
    </location>
</feature>
<keyword evidence="3 4" id="KW-0597">Phosphoprotein</keyword>
<dbReference type="Pfam" id="PF13188">
    <property type="entry name" value="PAS_8"/>
    <property type="match status" value="2"/>
</dbReference>
<dbReference type="Gene3D" id="3.40.50.2300">
    <property type="match status" value="1"/>
</dbReference>
<evidence type="ECO:0000256" key="2">
    <source>
        <dbReference type="ARBA" id="ARBA00012438"/>
    </source>
</evidence>
<dbReference type="SUPFAM" id="SSF52172">
    <property type="entry name" value="CheY-like"/>
    <property type="match status" value="1"/>
</dbReference>